<gene>
    <name evidence="2" type="ORF">NEMVEDRAFT_v1g242332</name>
</gene>
<dbReference type="InterPro" id="IPR026708">
    <property type="entry name" value="CSPP1"/>
</dbReference>
<proteinExistence type="predicted"/>
<dbReference type="EMBL" id="DS469567">
    <property type="protein sequence ID" value="EDO42197.1"/>
    <property type="molecule type" value="Genomic_DNA"/>
</dbReference>
<dbReference type="PANTHER" id="PTHR21616">
    <property type="entry name" value="CENTROSOME SPINDLE POLE ASSOCIATED PROTEIN"/>
    <property type="match status" value="1"/>
</dbReference>
<protein>
    <submittedName>
        <fullName evidence="2">Uncharacterized protein</fullName>
    </submittedName>
</protein>
<dbReference type="GO" id="GO:0005874">
    <property type="term" value="C:microtubule"/>
    <property type="evidence" value="ECO:0007669"/>
    <property type="project" value="InterPro"/>
</dbReference>
<keyword evidence="3" id="KW-1185">Reference proteome</keyword>
<dbReference type="GO" id="GO:0000922">
    <property type="term" value="C:spindle pole"/>
    <property type="evidence" value="ECO:0000318"/>
    <property type="project" value="GO_Central"/>
</dbReference>
<organism evidence="2 3">
    <name type="scientific">Nematostella vectensis</name>
    <name type="common">Starlet sea anemone</name>
    <dbReference type="NCBI Taxonomy" id="45351"/>
    <lineage>
        <taxon>Eukaryota</taxon>
        <taxon>Metazoa</taxon>
        <taxon>Cnidaria</taxon>
        <taxon>Anthozoa</taxon>
        <taxon>Hexacorallia</taxon>
        <taxon>Actiniaria</taxon>
        <taxon>Edwardsiidae</taxon>
        <taxon>Nematostella</taxon>
    </lineage>
</organism>
<dbReference type="HOGENOM" id="CLU_386994_0_0_1"/>
<sequence>MKLTVSDAVYNYRFVNNLWNAASEGDLRCQEKLTTPIVGHVISPFAPQPCHVTEAWGPRQPYKALFYRPSDHTMEAPKTDPLNQNLGSEYSPRFHLQNTHEKGYETTVLSSFDKNLEQSRHHRRQHFKAGTVPGGSTSNKMIYGTNEMLHQENQRRVKQQQEKADGFLFGTDAATNVGKQQEKRKPNNALYLENRTELDFQRNKKLANEQDEFMEKHIQEKRRQRMREQEEKKKDLEMLKNLNPWGRPGHGAPMFAPTEQPAAKRTKAVNELVGEHYQPLGGDAGGGNVNRTASGKPQPTYKIDPELRFQKYSDKKNVEPQLRYRKDIHYGKELDSLLEEAKSRKQLQRRESLEKELRHISHDLMFEILLTFTQISHDPFGKQGGGAPLKNRKGELQAVFPTTLSKDIQELRQVEPRHSHAYNATNQEDFGNYDPWGKGYGVPRRDERGRLIRQNHKDNNDNLDGVGILIGRPGCGAPLKDDKGRVQARKAQTLTKTASGQTLPLEFSPKGVECYNPFGRPGAGAPVRGADGTVKTHIMGKVEKDAVVLNDPSPRTDPATKHEYLQTLRNMTEEAREQRKAEKEELKTGGADVAAWLRKGVIGQPQYDPVTGEIVASHKHTSDITQQKLNIRRQKNELSQQYHQDLERLAQEREKDKVQRRDLEHRHSREHVDTMNSIWGRPGAGAPLTRDHVKYARKQKTGLDPIDVDNFRDY</sequence>
<evidence type="ECO:0000313" key="2">
    <source>
        <dbReference type="EMBL" id="EDO42197.1"/>
    </source>
</evidence>
<dbReference type="OMA" id="LAREEYC"/>
<dbReference type="GO" id="GO:0032467">
    <property type="term" value="P:positive regulation of cytokinesis"/>
    <property type="evidence" value="ECO:0000318"/>
    <property type="project" value="GO_Central"/>
</dbReference>
<evidence type="ECO:0000256" key="1">
    <source>
        <dbReference type="SAM" id="Coils"/>
    </source>
</evidence>
<dbReference type="Proteomes" id="UP000001593">
    <property type="component" value="Unassembled WGS sequence"/>
</dbReference>
<name>A7S294_NEMVE</name>
<dbReference type="AlphaFoldDB" id="A7S294"/>
<dbReference type="GO" id="GO:0005813">
    <property type="term" value="C:centrosome"/>
    <property type="evidence" value="ECO:0000318"/>
    <property type="project" value="GO_Central"/>
</dbReference>
<reference evidence="2 3" key="1">
    <citation type="journal article" date="2007" name="Science">
        <title>Sea anemone genome reveals ancestral eumetazoan gene repertoire and genomic organization.</title>
        <authorList>
            <person name="Putnam N.H."/>
            <person name="Srivastava M."/>
            <person name="Hellsten U."/>
            <person name="Dirks B."/>
            <person name="Chapman J."/>
            <person name="Salamov A."/>
            <person name="Terry A."/>
            <person name="Shapiro H."/>
            <person name="Lindquist E."/>
            <person name="Kapitonov V.V."/>
            <person name="Jurka J."/>
            <person name="Genikhovich G."/>
            <person name="Grigoriev I.V."/>
            <person name="Lucas S.M."/>
            <person name="Steele R.E."/>
            <person name="Finnerty J.R."/>
            <person name="Technau U."/>
            <person name="Martindale M.Q."/>
            <person name="Rokhsar D.S."/>
        </authorList>
    </citation>
    <scope>NUCLEOTIDE SEQUENCE [LARGE SCALE GENOMIC DNA]</scope>
    <source>
        <strain evidence="3">CH2 X CH6</strain>
    </source>
</reference>
<dbReference type="InParanoid" id="A7S294"/>
<evidence type="ECO:0000313" key="3">
    <source>
        <dbReference type="Proteomes" id="UP000001593"/>
    </source>
</evidence>
<dbReference type="PhylomeDB" id="A7S294"/>
<dbReference type="eggNOG" id="ENOG502S1AT">
    <property type="taxonomic scope" value="Eukaryota"/>
</dbReference>
<keyword evidence="1" id="KW-0175">Coiled coil</keyword>
<feature type="coiled-coil region" evidence="1">
    <location>
        <begin position="632"/>
        <end position="666"/>
    </location>
</feature>
<dbReference type="PANTHER" id="PTHR21616:SF3">
    <property type="match status" value="1"/>
</dbReference>
<accession>A7S294</accession>